<keyword evidence="1" id="KW-0472">Membrane</keyword>
<protein>
    <submittedName>
        <fullName evidence="2">Uncharacterized protein</fullName>
    </submittedName>
</protein>
<dbReference type="STRING" id="1095629.A0A0C9XCB1"/>
<name>A0A0C9XCB1_9AGAR</name>
<feature type="transmembrane region" description="Helical" evidence="1">
    <location>
        <begin position="43"/>
        <end position="62"/>
    </location>
</feature>
<reference evidence="3" key="2">
    <citation type="submission" date="2015-01" db="EMBL/GenBank/DDBJ databases">
        <title>Evolutionary Origins and Diversification of the Mycorrhizal Mutualists.</title>
        <authorList>
            <consortium name="DOE Joint Genome Institute"/>
            <consortium name="Mycorrhizal Genomics Consortium"/>
            <person name="Kohler A."/>
            <person name="Kuo A."/>
            <person name="Nagy L.G."/>
            <person name="Floudas D."/>
            <person name="Copeland A."/>
            <person name="Barry K.W."/>
            <person name="Cichocki N."/>
            <person name="Veneault-Fourrey C."/>
            <person name="LaButti K."/>
            <person name="Lindquist E.A."/>
            <person name="Lipzen A."/>
            <person name="Lundell T."/>
            <person name="Morin E."/>
            <person name="Murat C."/>
            <person name="Riley R."/>
            <person name="Ohm R."/>
            <person name="Sun H."/>
            <person name="Tunlid A."/>
            <person name="Henrissat B."/>
            <person name="Grigoriev I.V."/>
            <person name="Hibbett D.S."/>
            <person name="Martin F."/>
        </authorList>
    </citation>
    <scope>NUCLEOTIDE SEQUENCE [LARGE SCALE GENOMIC DNA]</scope>
    <source>
        <strain evidence="3">LaAM-08-1</strain>
    </source>
</reference>
<gene>
    <name evidence="2" type="ORF">K443DRAFT_677558</name>
</gene>
<accession>A0A0C9XCB1</accession>
<organism evidence="2 3">
    <name type="scientific">Laccaria amethystina LaAM-08-1</name>
    <dbReference type="NCBI Taxonomy" id="1095629"/>
    <lineage>
        <taxon>Eukaryota</taxon>
        <taxon>Fungi</taxon>
        <taxon>Dikarya</taxon>
        <taxon>Basidiomycota</taxon>
        <taxon>Agaricomycotina</taxon>
        <taxon>Agaricomycetes</taxon>
        <taxon>Agaricomycetidae</taxon>
        <taxon>Agaricales</taxon>
        <taxon>Agaricineae</taxon>
        <taxon>Hydnangiaceae</taxon>
        <taxon>Laccaria</taxon>
    </lineage>
</organism>
<keyword evidence="1" id="KW-1133">Transmembrane helix</keyword>
<keyword evidence="1" id="KW-0812">Transmembrane</keyword>
<evidence type="ECO:0000256" key="1">
    <source>
        <dbReference type="SAM" id="Phobius"/>
    </source>
</evidence>
<keyword evidence="3" id="KW-1185">Reference proteome</keyword>
<sequence>MDTVFGPKTLPQDSPAIPLLERNDADRGVYISHLDRSPISIKILVFAVVLLMNTAFAVIMLWRTSKNYNVVLALVLNDFHYVETGVSSTMKKGFWSWCWTFLVAAFDYRLLGTLWPRIREFITGHLWFRLRYGFRETEIVFRVPAGKELDQMLALPTMKFQQAFQMSLLEATNRQFILENTGFNTRHPPWELCYAPSMDAYRLADDGVFDLKNWELSVWRKDGYAQWTVWELWRHQDPSLCAMAIEIMKERLKTEGKDKLVASLEDATQEQLLSIIAHSKGEGFDMGERWLEAISEADRIRNQPPRLH</sequence>
<reference evidence="2 3" key="1">
    <citation type="submission" date="2014-04" db="EMBL/GenBank/DDBJ databases">
        <authorList>
            <consortium name="DOE Joint Genome Institute"/>
            <person name="Kuo A."/>
            <person name="Kohler A."/>
            <person name="Nagy L.G."/>
            <person name="Floudas D."/>
            <person name="Copeland A."/>
            <person name="Barry K.W."/>
            <person name="Cichocki N."/>
            <person name="Veneault-Fourrey C."/>
            <person name="LaButti K."/>
            <person name="Lindquist E.A."/>
            <person name="Lipzen A."/>
            <person name="Lundell T."/>
            <person name="Morin E."/>
            <person name="Murat C."/>
            <person name="Sun H."/>
            <person name="Tunlid A."/>
            <person name="Henrissat B."/>
            <person name="Grigoriev I.V."/>
            <person name="Hibbett D.S."/>
            <person name="Martin F."/>
            <person name="Nordberg H.P."/>
            <person name="Cantor M.N."/>
            <person name="Hua S.X."/>
        </authorList>
    </citation>
    <scope>NUCLEOTIDE SEQUENCE [LARGE SCALE GENOMIC DNA]</scope>
    <source>
        <strain evidence="2 3">LaAM-08-1</strain>
    </source>
</reference>
<proteinExistence type="predicted"/>
<evidence type="ECO:0000313" key="2">
    <source>
        <dbReference type="EMBL" id="KIK02486.1"/>
    </source>
</evidence>
<dbReference type="HOGENOM" id="CLU_072843_0_0_1"/>
<dbReference type="Proteomes" id="UP000054477">
    <property type="component" value="Unassembled WGS sequence"/>
</dbReference>
<dbReference type="AlphaFoldDB" id="A0A0C9XCB1"/>
<evidence type="ECO:0000313" key="3">
    <source>
        <dbReference type="Proteomes" id="UP000054477"/>
    </source>
</evidence>
<feature type="transmembrane region" description="Helical" evidence="1">
    <location>
        <begin position="94"/>
        <end position="111"/>
    </location>
</feature>
<dbReference type="EMBL" id="KN838592">
    <property type="protein sequence ID" value="KIK02486.1"/>
    <property type="molecule type" value="Genomic_DNA"/>
</dbReference>
<dbReference type="OrthoDB" id="5421757at2759"/>